<name>A0A914D2Y8_9BILA</name>
<accession>A0A914D2Y8</accession>
<evidence type="ECO:0000313" key="2">
    <source>
        <dbReference type="WBParaSite" id="ACRNAN_scaffold17626.g16281.t1"/>
    </source>
</evidence>
<dbReference type="WBParaSite" id="ACRNAN_scaffold17626.g16281.t1">
    <property type="protein sequence ID" value="ACRNAN_scaffold17626.g16281.t1"/>
    <property type="gene ID" value="ACRNAN_scaffold17626.g16281"/>
</dbReference>
<reference evidence="2" key="1">
    <citation type="submission" date="2022-11" db="UniProtKB">
        <authorList>
            <consortium name="WormBaseParasite"/>
        </authorList>
    </citation>
    <scope>IDENTIFICATION</scope>
</reference>
<organism evidence="1 2">
    <name type="scientific">Acrobeloides nanus</name>
    <dbReference type="NCBI Taxonomy" id="290746"/>
    <lineage>
        <taxon>Eukaryota</taxon>
        <taxon>Metazoa</taxon>
        <taxon>Ecdysozoa</taxon>
        <taxon>Nematoda</taxon>
        <taxon>Chromadorea</taxon>
        <taxon>Rhabditida</taxon>
        <taxon>Tylenchina</taxon>
        <taxon>Cephalobomorpha</taxon>
        <taxon>Cephaloboidea</taxon>
        <taxon>Cephalobidae</taxon>
        <taxon>Acrobeloides</taxon>
    </lineage>
</organism>
<dbReference type="Proteomes" id="UP000887540">
    <property type="component" value="Unplaced"/>
</dbReference>
<sequence>MTTTEPAASAAPRIPADDLIDRLWSLMHDIEAADFPALRIVELDEPTDYGERTVLWCPRCDQHVNVEDGYLRAIDMDVRYNSVGQINTIERTVPQYEADPDPGDVLVYLHQTDAHGEHGVRLPEGWEGVWKA</sequence>
<dbReference type="AlphaFoldDB" id="A0A914D2Y8"/>
<keyword evidence="1" id="KW-1185">Reference proteome</keyword>
<evidence type="ECO:0000313" key="1">
    <source>
        <dbReference type="Proteomes" id="UP000887540"/>
    </source>
</evidence>
<proteinExistence type="predicted"/>
<protein>
    <submittedName>
        <fullName evidence="2">Uncharacterized protein</fullName>
    </submittedName>
</protein>